<feature type="region of interest" description="Disordered" evidence="1">
    <location>
        <begin position="110"/>
        <end position="255"/>
    </location>
</feature>
<dbReference type="KEGG" id="trr:M419DRAFT_89299"/>
<dbReference type="Proteomes" id="UP000024376">
    <property type="component" value="Unassembled WGS sequence"/>
</dbReference>
<dbReference type="HOGENOM" id="CLU_763035_0_0_1"/>
<reference evidence="3" key="1">
    <citation type="journal article" date="2013" name="Ind. Biotechnol.">
        <title>Comparative genomics analysis of Trichoderma reesei strains.</title>
        <authorList>
            <person name="Koike H."/>
            <person name="Aerts A."/>
            <person name="LaButti K."/>
            <person name="Grigoriev I.V."/>
            <person name="Baker S.E."/>
        </authorList>
    </citation>
    <scope>NUCLEOTIDE SEQUENCE [LARGE SCALE GENOMIC DNA]</scope>
    <source>
        <strain evidence="3">ATCC 56765 / BCRC 32924 / NRRL 11460 / Rut C-30</strain>
    </source>
</reference>
<accession>A0A024RZ59</accession>
<feature type="region of interest" description="Disordered" evidence="1">
    <location>
        <begin position="267"/>
        <end position="361"/>
    </location>
</feature>
<sequence length="371" mass="41488">MNWMGGNLSRHRRGKGWKEEMARQKEYFAKARSRLREQDKAQPPVTLSAADFVPNYVSPAKRPTASLRRAGASPSSVLGGKPVPAAPEVLTSLEDRPKIQSRDVTKLPIAFPLGGNERPPLSDQAARYRSVGTSDPRAGFQGLLKRIDSSGTEMPRRPVLQLGRERGFSTNFRHTSEQQKQLGVDLDHRKPSEGGRQRDNRKRKLRQATPSPRSVRIRVGSQDYRWSKSRNLTESPAHAERLQTQSTAPERPRNRMQSIDVNHSSHLVDEGLTGSSSSSSHPTMSSPCRSRASRLRQFHNSTSHVRGRIPTELVNPPRDRGCESASNSPSSAPSPSEIDSMDSTAVQASDDGHMPESEVDEERIWRQWLEW</sequence>
<dbReference type="AlphaFoldDB" id="A0A024RZ59"/>
<organism evidence="2 3">
    <name type="scientific">Hypocrea jecorina (strain ATCC 56765 / BCRC 32924 / NRRL 11460 / Rut C-30)</name>
    <name type="common">Trichoderma reesei</name>
    <dbReference type="NCBI Taxonomy" id="1344414"/>
    <lineage>
        <taxon>Eukaryota</taxon>
        <taxon>Fungi</taxon>
        <taxon>Dikarya</taxon>
        <taxon>Ascomycota</taxon>
        <taxon>Pezizomycotina</taxon>
        <taxon>Sordariomycetes</taxon>
        <taxon>Hypocreomycetidae</taxon>
        <taxon>Hypocreales</taxon>
        <taxon>Hypocreaceae</taxon>
        <taxon>Trichoderma</taxon>
    </lineage>
</organism>
<evidence type="ECO:0000313" key="2">
    <source>
        <dbReference type="EMBL" id="ETR98157.1"/>
    </source>
</evidence>
<feature type="compositionally biased region" description="Polar residues" evidence="1">
    <location>
        <begin position="168"/>
        <end position="181"/>
    </location>
</feature>
<evidence type="ECO:0000313" key="3">
    <source>
        <dbReference type="Proteomes" id="UP000024376"/>
    </source>
</evidence>
<feature type="compositionally biased region" description="Low complexity" evidence="1">
    <location>
        <begin position="324"/>
        <end position="336"/>
    </location>
</feature>
<feature type="compositionally biased region" description="Low complexity" evidence="1">
    <location>
        <begin position="275"/>
        <end position="290"/>
    </location>
</feature>
<dbReference type="EMBL" id="KI911164">
    <property type="protein sequence ID" value="ETR98157.1"/>
    <property type="molecule type" value="Genomic_DNA"/>
</dbReference>
<dbReference type="OrthoDB" id="5426563at2759"/>
<name>A0A024RZ59_HYPJR</name>
<feature type="compositionally biased region" description="Basic and acidic residues" evidence="1">
    <location>
        <begin position="185"/>
        <end position="198"/>
    </location>
</feature>
<evidence type="ECO:0000256" key="1">
    <source>
        <dbReference type="SAM" id="MobiDB-lite"/>
    </source>
</evidence>
<proteinExistence type="predicted"/>
<protein>
    <submittedName>
        <fullName evidence="2">Uncharacterized protein</fullName>
    </submittedName>
</protein>
<feature type="region of interest" description="Disordered" evidence="1">
    <location>
        <begin position="57"/>
        <end position="84"/>
    </location>
</feature>
<gene>
    <name evidence="2" type="ORF">M419DRAFT_89299</name>
</gene>